<evidence type="ECO:0000313" key="2">
    <source>
        <dbReference type="Proteomes" id="UP000501690"/>
    </source>
</evidence>
<keyword evidence="2" id="KW-1185">Reference proteome</keyword>
<organism evidence="1 2">
    <name type="scientific">Vigna unguiculata</name>
    <name type="common">Cowpea</name>
    <dbReference type="NCBI Taxonomy" id="3917"/>
    <lineage>
        <taxon>Eukaryota</taxon>
        <taxon>Viridiplantae</taxon>
        <taxon>Streptophyta</taxon>
        <taxon>Embryophyta</taxon>
        <taxon>Tracheophyta</taxon>
        <taxon>Spermatophyta</taxon>
        <taxon>Magnoliopsida</taxon>
        <taxon>eudicotyledons</taxon>
        <taxon>Gunneridae</taxon>
        <taxon>Pentapetalae</taxon>
        <taxon>rosids</taxon>
        <taxon>fabids</taxon>
        <taxon>Fabales</taxon>
        <taxon>Fabaceae</taxon>
        <taxon>Papilionoideae</taxon>
        <taxon>50 kb inversion clade</taxon>
        <taxon>NPAAA clade</taxon>
        <taxon>indigoferoid/millettioid clade</taxon>
        <taxon>Phaseoleae</taxon>
        <taxon>Vigna</taxon>
    </lineage>
</organism>
<proteinExistence type="predicted"/>
<dbReference type="EMBL" id="CP039351">
    <property type="protein sequence ID" value="QCD99768.1"/>
    <property type="molecule type" value="Genomic_DNA"/>
</dbReference>
<reference evidence="1 2" key="1">
    <citation type="submission" date="2019-04" db="EMBL/GenBank/DDBJ databases">
        <title>An improved genome assembly and genetic linkage map for asparagus bean, Vigna unguiculata ssp. sesquipedialis.</title>
        <authorList>
            <person name="Xia Q."/>
            <person name="Zhang R."/>
            <person name="Dong Y."/>
        </authorList>
    </citation>
    <scope>NUCLEOTIDE SEQUENCE [LARGE SCALE GENOMIC DNA]</scope>
    <source>
        <tissue evidence="1">Leaf</tissue>
    </source>
</reference>
<evidence type="ECO:0000313" key="1">
    <source>
        <dbReference type="EMBL" id="QCD99768.1"/>
    </source>
</evidence>
<name>A0A4D6MHR0_VIGUN</name>
<gene>
    <name evidence="1" type="ORF">DEO72_LG7g1054</name>
</gene>
<accession>A0A4D6MHR0</accession>
<protein>
    <submittedName>
        <fullName evidence="1">Uncharacterized protein</fullName>
    </submittedName>
</protein>
<dbReference type="AlphaFoldDB" id="A0A4D6MHR0"/>
<dbReference type="Proteomes" id="UP000501690">
    <property type="component" value="Linkage Group LG7"/>
</dbReference>
<sequence length="220" mass="24060">MERVELEIYSCGVLRGSHNSSSATSVVSWCYGDAMVGWFSTKGAGLVTTLIAWRAGGGCVVKNVGCVVDQLEEEGDYVAASGWSNLRVEDCDTWQLLVGEYLKVSCCHTYRSQPIEHVWKIMLWIIHRNASSTRGMPFRATLEECDVLNPYPELNPRAKPPGTAHKAPGAARFQTAWRGSHTVRCQAPPSLLPLQLSPGGTSLSTRRLTSYRAFGTVAIA</sequence>